<evidence type="ECO:0000313" key="7">
    <source>
        <dbReference type="Proteomes" id="UP000474802"/>
    </source>
</evidence>
<dbReference type="Pfam" id="PF00126">
    <property type="entry name" value="HTH_1"/>
    <property type="match status" value="1"/>
</dbReference>
<reference evidence="6 7" key="2">
    <citation type="submission" date="2020-03" db="EMBL/GenBank/DDBJ databases">
        <title>Devosia chinhatensis sp. nov., isolated from a hexachlorocyclohexane (HCH) dump site in India.</title>
        <authorList>
            <person name="Kumar M."/>
            <person name="Lal R."/>
        </authorList>
    </citation>
    <scope>NUCLEOTIDE SEQUENCE [LARGE SCALE GENOMIC DNA]</scope>
    <source>
        <strain evidence="6 7">H239</strain>
    </source>
</reference>
<gene>
    <name evidence="6" type="ORF">G5575_13410</name>
</gene>
<dbReference type="Proteomes" id="UP000474802">
    <property type="component" value="Unassembled WGS sequence"/>
</dbReference>
<dbReference type="PANTHER" id="PTHR30537">
    <property type="entry name" value="HTH-TYPE TRANSCRIPTIONAL REGULATOR"/>
    <property type="match status" value="1"/>
</dbReference>
<keyword evidence="2" id="KW-0805">Transcription regulation</keyword>
<evidence type="ECO:0000256" key="1">
    <source>
        <dbReference type="ARBA" id="ARBA00009437"/>
    </source>
</evidence>
<dbReference type="AlphaFoldDB" id="A0A6M1SMS9"/>
<dbReference type="InterPro" id="IPR036390">
    <property type="entry name" value="WH_DNA-bd_sf"/>
</dbReference>
<evidence type="ECO:0000256" key="3">
    <source>
        <dbReference type="ARBA" id="ARBA00023125"/>
    </source>
</evidence>
<comment type="caution">
    <text evidence="6">The sequence shown here is derived from an EMBL/GenBank/DDBJ whole genome shotgun (WGS) entry which is preliminary data.</text>
</comment>
<dbReference type="Gene3D" id="3.40.190.10">
    <property type="entry name" value="Periplasmic binding protein-like II"/>
    <property type="match status" value="2"/>
</dbReference>
<evidence type="ECO:0000259" key="5">
    <source>
        <dbReference type="PROSITE" id="PS50931"/>
    </source>
</evidence>
<dbReference type="EMBL" id="JAALFG010000003">
    <property type="protein sequence ID" value="NGP18518.1"/>
    <property type="molecule type" value="Genomic_DNA"/>
</dbReference>
<keyword evidence="7" id="KW-1185">Reference proteome</keyword>
<dbReference type="Gene3D" id="1.10.10.10">
    <property type="entry name" value="Winged helix-like DNA-binding domain superfamily/Winged helix DNA-binding domain"/>
    <property type="match status" value="1"/>
</dbReference>
<proteinExistence type="inferred from homology"/>
<reference evidence="6 7" key="1">
    <citation type="submission" date="2020-02" db="EMBL/GenBank/DDBJ databases">
        <authorList>
            <person name="Khan S.A."/>
            <person name="Jeon C.O."/>
            <person name="Chun B.H."/>
        </authorList>
    </citation>
    <scope>NUCLEOTIDE SEQUENCE [LARGE SCALE GENOMIC DNA]</scope>
    <source>
        <strain evidence="6 7">H239</strain>
    </source>
</reference>
<organism evidence="6 7">
    <name type="scientific">Devosia aurantiaca</name>
    <dbReference type="NCBI Taxonomy" id="2714858"/>
    <lineage>
        <taxon>Bacteria</taxon>
        <taxon>Pseudomonadati</taxon>
        <taxon>Pseudomonadota</taxon>
        <taxon>Alphaproteobacteria</taxon>
        <taxon>Hyphomicrobiales</taxon>
        <taxon>Devosiaceae</taxon>
        <taxon>Devosia</taxon>
    </lineage>
</organism>
<dbReference type="InterPro" id="IPR005119">
    <property type="entry name" value="LysR_subst-bd"/>
</dbReference>
<feature type="domain" description="HTH lysR-type" evidence="5">
    <location>
        <begin position="1"/>
        <end position="49"/>
    </location>
</feature>
<evidence type="ECO:0000313" key="6">
    <source>
        <dbReference type="EMBL" id="NGP18518.1"/>
    </source>
</evidence>
<dbReference type="GO" id="GO:0003700">
    <property type="term" value="F:DNA-binding transcription factor activity"/>
    <property type="evidence" value="ECO:0007669"/>
    <property type="project" value="InterPro"/>
</dbReference>
<evidence type="ECO:0000256" key="4">
    <source>
        <dbReference type="ARBA" id="ARBA00023163"/>
    </source>
</evidence>
<accession>A0A6M1SMS9</accession>
<dbReference type="PROSITE" id="PS50931">
    <property type="entry name" value="HTH_LYSR"/>
    <property type="match status" value="1"/>
</dbReference>
<dbReference type="SUPFAM" id="SSF46785">
    <property type="entry name" value="Winged helix' DNA-binding domain"/>
    <property type="match status" value="1"/>
</dbReference>
<dbReference type="SUPFAM" id="SSF53850">
    <property type="entry name" value="Periplasmic binding protein-like II"/>
    <property type="match status" value="1"/>
</dbReference>
<name>A0A6M1SMS9_9HYPH</name>
<dbReference type="InterPro" id="IPR000847">
    <property type="entry name" value="LysR_HTH_N"/>
</dbReference>
<keyword evidence="4" id="KW-0804">Transcription</keyword>
<dbReference type="InterPro" id="IPR058163">
    <property type="entry name" value="LysR-type_TF_proteobact-type"/>
</dbReference>
<dbReference type="Pfam" id="PF03466">
    <property type="entry name" value="LysR_substrate"/>
    <property type="match status" value="1"/>
</dbReference>
<dbReference type="GO" id="GO:0003677">
    <property type="term" value="F:DNA binding"/>
    <property type="evidence" value="ECO:0007669"/>
    <property type="project" value="UniProtKB-KW"/>
</dbReference>
<evidence type="ECO:0000256" key="2">
    <source>
        <dbReference type="ARBA" id="ARBA00023015"/>
    </source>
</evidence>
<keyword evidence="3" id="KW-0238">DNA-binding</keyword>
<dbReference type="InterPro" id="IPR036388">
    <property type="entry name" value="WH-like_DNA-bd_sf"/>
</dbReference>
<protein>
    <submittedName>
        <fullName evidence="6">LysR family transcriptional regulator</fullName>
    </submittedName>
</protein>
<dbReference type="PANTHER" id="PTHR30537:SF5">
    <property type="entry name" value="HTH-TYPE TRANSCRIPTIONAL ACTIVATOR TTDR-RELATED"/>
    <property type="match status" value="1"/>
</dbReference>
<sequence>MAVLDCGGFRAAAHRLGTVPSRVSTTISRLEADLGVPLLLRSTRSVRPTEQGQRLADQIRPLFQGIEAAVSEAANSMATVRGKLSINVPGAVVPDILPPLMAEYRRLHPEVDVEIVVENDRVDIIAAGCDAGIRYGAHLDKDMVSILIGPRTQQIALAASPAYLAANGMPEAPDDLTGHAGIRYRLPSGTMLAWRLRQGDDVVTVEPRSSLVLDVDAGIAGLAYARAGMGIISAFRNWCERDFEAGTLVPILEACWMSLDGPRLYYPSRFAGAPLRAFIDTCQRVSARG</sequence>
<comment type="similarity">
    <text evidence="1">Belongs to the LysR transcriptional regulatory family.</text>
</comment>